<proteinExistence type="predicted"/>
<name>A0A0E2BGW2_9LEPT</name>
<keyword evidence="2" id="KW-1185">Reference proteome</keyword>
<dbReference type="Proteomes" id="UP000006329">
    <property type="component" value="Unassembled WGS sequence"/>
</dbReference>
<dbReference type="EMBL" id="AHON02000033">
    <property type="protein sequence ID" value="EKO34191.1"/>
    <property type="molecule type" value="Genomic_DNA"/>
</dbReference>
<protein>
    <submittedName>
        <fullName evidence="1">Uncharacterized protein</fullName>
    </submittedName>
</protein>
<gene>
    <name evidence="1" type="ORF">LEP1GSC179_0692</name>
</gene>
<accession>A0A0E2BGW2</accession>
<evidence type="ECO:0000313" key="1">
    <source>
        <dbReference type="EMBL" id="EKO34191.1"/>
    </source>
</evidence>
<comment type="caution">
    <text evidence="1">The sequence shown here is derived from an EMBL/GenBank/DDBJ whole genome shotgun (WGS) entry which is preliminary data.</text>
</comment>
<reference evidence="1" key="1">
    <citation type="submission" date="2012-10" db="EMBL/GenBank/DDBJ databases">
        <authorList>
            <person name="Harkins D.M."/>
            <person name="Durkin A.S."/>
            <person name="Brinkac L.M."/>
            <person name="Haft D.H."/>
            <person name="Selengut J.D."/>
            <person name="Sanka R."/>
            <person name="DePew J."/>
            <person name="Purushe J."/>
            <person name="Matthias M.A."/>
            <person name="Vinetz J.M."/>
            <person name="Sutton G.G."/>
            <person name="Nierman W.C."/>
            <person name="Fouts D.E."/>
        </authorList>
    </citation>
    <scope>NUCLEOTIDE SEQUENCE [LARGE SCALE GENOMIC DNA]</scope>
    <source>
        <strain evidence="1">MOR084</strain>
    </source>
</reference>
<evidence type="ECO:0000313" key="2">
    <source>
        <dbReference type="Proteomes" id="UP000006329"/>
    </source>
</evidence>
<sequence length="44" mass="5144">MKSAQGDLLLAIEYLKVKENLIQRIRNKFKISKLQESELLLISK</sequence>
<dbReference type="AlphaFoldDB" id="A0A0E2BGW2"/>
<organism evidence="1 2">
    <name type="scientific">Leptospira santarosai str. MOR084</name>
    <dbReference type="NCBI Taxonomy" id="1049984"/>
    <lineage>
        <taxon>Bacteria</taxon>
        <taxon>Pseudomonadati</taxon>
        <taxon>Spirochaetota</taxon>
        <taxon>Spirochaetia</taxon>
        <taxon>Leptospirales</taxon>
        <taxon>Leptospiraceae</taxon>
        <taxon>Leptospira</taxon>
    </lineage>
</organism>